<dbReference type="EMBL" id="JBHEZZ010000011">
    <property type="protein sequence ID" value="MFC1403816.1"/>
    <property type="molecule type" value="Genomic_DNA"/>
</dbReference>
<sequence>MRRRSVLLLVSGALAVAGVLVPSLAIKQSHGDTRITGVVVNGGQPIVLGPTGRVDFGFSITAEDNSGISSVDGVGLWGSDYGALRSSAIHCTARSATVSVCTGTSSVDIAAQQIFDSMAGTWYVQATAHGRDGDRRTETKAGSFAILKAGRLSSFGAPQTAAPGATISISGLLERPEWKTQQWVPSPDQPVRLEFCAKGCTAPETVATVSSDSEGQFTAKVRVDRTGTYTWSYPGKDWAEPVSSYGVQVTVR</sequence>
<dbReference type="RefSeq" id="WP_030248337.1">
    <property type="nucleotide sequence ID" value="NZ_JBHEZZ010000011.1"/>
</dbReference>
<reference evidence="1 2" key="1">
    <citation type="submission" date="2024-09" db="EMBL/GenBank/DDBJ databases">
        <authorList>
            <person name="Lee S.D."/>
        </authorList>
    </citation>
    <scope>NUCLEOTIDE SEQUENCE [LARGE SCALE GENOMIC DNA]</scope>
    <source>
        <strain evidence="1 2">N1-5</strain>
    </source>
</reference>
<protein>
    <recommendedName>
        <fullName evidence="3">Calcium-binding protein</fullName>
    </recommendedName>
</protein>
<accession>A0ABV6UQS8</accession>
<evidence type="ECO:0000313" key="2">
    <source>
        <dbReference type="Proteomes" id="UP001592528"/>
    </source>
</evidence>
<dbReference type="Proteomes" id="UP001592528">
    <property type="component" value="Unassembled WGS sequence"/>
</dbReference>
<evidence type="ECO:0000313" key="1">
    <source>
        <dbReference type="EMBL" id="MFC1403816.1"/>
    </source>
</evidence>
<gene>
    <name evidence="1" type="ORF">ACEZDJ_21220</name>
</gene>
<name>A0ABV6UQS8_9ACTN</name>
<keyword evidence="2" id="KW-1185">Reference proteome</keyword>
<proteinExistence type="predicted"/>
<evidence type="ECO:0008006" key="3">
    <source>
        <dbReference type="Google" id="ProtNLM"/>
    </source>
</evidence>
<organism evidence="1 2">
    <name type="scientific">Streptacidiphilus cavernicola</name>
    <dbReference type="NCBI Taxonomy" id="3342716"/>
    <lineage>
        <taxon>Bacteria</taxon>
        <taxon>Bacillati</taxon>
        <taxon>Actinomycetota</taxon>
        <taxon>Actinomycetes</taxon>
        <taxon>Kitasatosporales</taxon>
        <taxon>Streptomycetaceae</taxon>
        <taxon>Streptacidiphilus</taxon>
    </lineage>
</organism>
<comment type="caution">
    <text evidence="1">The sequence shown here is derived from an EMBL/GenBank/DDBJ whole genome shotgun (WGS) entry which is preliminary data.</text>
</comment>